<name>A0A850T6C7_9BACT</name>
<dbReference type="Gene3D" id="3.90.1580.10">
    <property type="entry name" value="paralog of FGE (formylglycine-generating enzyme)"/>
    <property type="match status" value="1"/>
</dbReference>
<gene>
    <name evidence="2" type="ORF">HXW94_07870</name>
</gene>
<feature type="domain" description="Sulfatase-modifying factor enzyme-like" evidence="1">
    <location>
        <begin position="42"/>
        <end position="257"/>
    </location>
</feature>
<dbReference type="Proteomes" id="UP000553343">
    <property type="component" value="Unassembled WGS sequence"/>
</dbReference>
<dbReference type="AlphaFoldDB" id="A0A850T6C7"/>
<organism evidence="2 3">
    <name type="scientific">Desulfobacter latus</name>
    <dbReference type="NCBI Taxonomy" id="2292"/>
    <lineage>
        <taxon>Bacteria</taxon>
        <taxon>Pseudomonadati</taxon>
        <taxon>Thermodesulfobacteriota</taxon>
        <taxon>Desulfobacteria</taxon>
        <taxon>Desulfobacterales</taxon>
        <taxon>Desulfobacteraceae</taxon>
        <taxon>Desulfobacter</taxon>
    </lineage>
</organism>
<dbReference type="InterPro" id="IPR016187">
    <property type="entry name" value="CTDL_fold"/>
</dbReference>
<protein>
    <submittedName>
        <fullName evidence="2">Formylglycine-generating enzyme family protein</fullName>
    </submittedName>
</protein>
<evidence type="ECO:0000259" key="1">
    <source>
        <dbReference type="Pfam" id="PF03781"/>
    </source>
</evidence>
<dbReference type="Pfam" id="PF03781">
    <property type="entry name" value="FGE-sulfatase"/>
    <property type="match status" value="1"/>
</dbReference>
<dbReference type="GO" id="GO:0120147">
    <property type="term" value="F:formylglycine-generating oxidase activity"/>
    <property type="evidence" value="ECO:0007669"/>
    <property type="project" value="TreeGrafter"/>
</dbReference>
<dbReference type="SUPFAM" id="SSF56436">
    <property type="entry name" value="C-type lectin-like"/>
    <property type="match status" value="1"/>
</dbReference>
<evidence type="ECO:0000313" key="2">
    <source>
        <dbReference type="EMBL" id="NWH04902.1"/>
    </source>
</evidence>
<reference evidence="2 3" key="1">
    <citation type="submission" date="2020-06" db="EMBL/GenBank/DDBJ databases">
        <title>High-quality draft genome of sulfate reducer Desulfobacter latus type strain AcrS2 isolated from marine sediment.</title>
        <authorList>
            <person name="Hoppe M."/>
            <person name="Larsen C.K."/>
            <person name="Marshall I.P.G."/>
            <person name="Schramm A."/>
            <person name="Marietou A.G."/>
        </authorList>
    </citation>
    <scope>NUCLEOTIDE SEQUENCE [LARGE SCALE GENOMIC DNA]</scope>
    <source>
        <strain evidence="2 3">AcRS2</strain>
    </source>
</reference>
<keyword evidence="3" id="KW-1185">Reference proteome</keyword>
<dbReference type="InterPro" id="IPR051043">
    <property type="entry name" value="Sulfatase_Mod_Factor_Kinase"/>
</dbReference>
<accession>A0A850T6C7</accession>
<dbReference type="InterPro" id="IPR042095">
    <property type="entry name" value="SUMF_sf"/>
</dbReference>
<proteinExistence type="predicted"/>
<dbReference type="PANTHER" id="PTHR23150:SF19">
    <property type="entry name" value="FORMYLGLYCINE-GENERATING ENZYME"/>
    <property type="match status" value="1"/>
</dbReference>
<dbReference type="InterPro" id="IPR005532">
    <property type="entry name" value="SUMF_dom"/>
</dbReference>
<evidence type="ECO:0000313" key="3">
    <source>
        <dbReference type="Proteomes" id="UP000553343"/>
    </source>
</evidence>
<dbReference type="PANTHER" id="PTHR23150">
    <property type="entry name" value="SULFATASE MODIFYING FACTOR 1, 2"/>
    <property type="match status" value="1"/>
</dbReference>
<dbReference type="EMBL" id="JACADJ010000020">
    <property type="protein sequence ID" value="NWH04902.1"/>
    <property type="molecule type" value="Genomic_DNA"/>
</dbReference>
<dbReference type="RefSeq" id="WP_178366358.1">
    <property type="nucleotide sequence ID" value="NZ_JACADJ010000020.1"/>
</dbReference>
<comment type="caution">
    <text evidence="2">The sequence shown here is derived from an EMBL/GenBank/DDBJ whole genome shotgun (WGS) entry which is preliminary data.</text>
</comment>
<sequence length="262" mass="29942">MSQLYQKHIILILFCFAIIFTGCGKQPKDEEITNDIGMKFHLVQPGKFIMGSADNEKDRDSDELQHEVEISKAFYMGVTEVTQAQFEQVMGTNPSHWKGDTLPVERVTWDEAQDFCKKLSEKDPNMTYRLPTEAEWEYACRAGTDTWCYWGNDLDDTMVDQYALYKKNSGLQTNEVGRKKSNPWGLYDMSGNVWEWCSDWKGDYPAEKTIDPAGTPSGSRRVVRGGSWLSLARDCRSANRNDYSPDDRNSNVGFRLVLVPGQ</sequence>
<dbReference type="PROSITE" id="PS51257">
    <property type="entry name" value="PROKAR_LIPOPROTEIN"/>
    <property type="match status" value="1"/>
</dbReference>